<dbReference type="InterPro" id="IPR003700">
    <property type="entry name" value="Pantoate_hydroxy_MeTrfase"/>
</dbReference>
<evidence type="ECO:0000256" key="5">
    <source>
        <dbReference type="ARBA" id="ARBA00049172"/>
    </source>
</evidence>
<dbReference type="InterPro" id="IPR015813">
    <property type="entry name" value="Pyrv/PenolPyrv_kinase-like_dom"/>
</dbReference>
<accession>A0ABQ8F1K1</accession>
<protein>
    <recommendedName>
        <fullName evidence="3 6">3-methyl-2-oxobutanoate hydroxymethyltransferase</fullName>
        <ecNumber evidence="3 6">2.1.2.11</ecNumber>
    </recommendedName>
</protein>
<evidence type="ECO:0000313" key="7">
    <source>
        <dbReference type="EMBL" id="KAH6590431.1"/>
    </source>
</evidence>
<evidence type="ECO:0000256" key="2">
    <source>
        <dbReference type="ARBA" id="ARBA00008676"/>
    </source>
</evidence>
<dbReference type="Proteomes" id="UP001648503">
    <property type="component" value="Unassembled WGS sequence"/>
</dbReference>
<comment type="caution">
    <text evidence="7">The sequence shown here is derived from an EMBL/GenBank/DDBJ whole genome shotgun (WGS) entry which is preliminary data.</text>
</comment>
<evidence type="ECO:0000256" key="6">
    <source>
        <dbReference type="RuleBase" id="RU362100"/>
    </source>
</evidence>
<comment type="catalytic activity">
    <reaction evidence="5 6">
        <text>(6R)-5,10-methylene-5,6,7,8-tetrahydrofolate + 3-methyl-2-oxobutanoate + H2O = 2-dehydropantoate + (6S)-5,6,7,8-tetrahydrofolate</text>
        <dbReference type="Rhea" id="RHEA:11824"/>
        <dbReference type="ChEBI" id="CHEBI:11561"/>
        <dbReference type="ChEBI" id="CHEBI:11851"/>
        <dbReference type="ChEBI" id="CHEBI:15377"/>
        <dbReference type="ChEBI" id="CHEBI:15636"/>
        <dbReference type="ChEBI" id="CHEBI:57453"/>
        <dbReference type="EC" id="2.1.2.11"/>
    </reaction>
</comment>
<proteinExistence type="inferred from homology"/>
<sequence length="376" mass="41313">MQRAVLQIQQGRRRLAAPLHLLSRPCFPLQSNYTCIEYARGLNSRIRPIGMPCIHSCASRFYSSYPPPQPTEATQDAKDTPAGSNRKKVTVTALRKLYLSNTPITVMTAHDYPTGLFVERAGFDICLVGDSLAMVALGYESTNKITFEEMIHHTRAVARSSKCAFLVGDMPFGTYEISPEIALKNAIRYIHEGNVEAVKLEGGAELKDTIKRLTDVGIPVMGHIGLTPQRQASLGGFKVQGKTVEKAEKMLYDALALQEAGCFSIVLEAVPFSVAKFITSQLNIPTIGIGAGPSTSGQVLVMMDILGIYDKLSPKFSNVYADIGEQAVAGLSSFITDVHNRKFPEVGLHTYKMTSIEEERFREWIAIYESSKIATV</sequence>
<comment type="pathway">
    <text evidence="1 6">Cofactor biosynthesis; (R)-pantothenate biosynthesis; (R)-pantoate from 3-methyl-2-oxobutanoate: step 1/2.</text>
</comment>
<evidence type="ECO:0000256" key="1">
    <source>
        <dbReference type="ARBA" id="ARBA00005033"/>
    </source>
</evidence>
<keyword evidence="6" id="KW-0566">Pantothenate biosynthesis</keyword>
<evidence type="ECO:0000256" key="4">
    <source>
        <dbReference type="ARBA" id="ARBA00022679"/>
    </source>
</evidence>
<dbReference type="Pfam" id="PF02548">
    <property type="entry name" value="Pantoate_transf"/>
    <property type="match status" value="1"/>
</dbReference>
<dbReference type="CDD" id="cd06557">
    <property type="entry name" value="KPHMT-like"/>
    <property type="match status" value="1"/>
</dbReference>
<name>A0ABQ8F1K1_9FUNG</name>
<dbReference type="EC" id="2.1.2.11" evidence="3 6"/>
<dbReference type="SUPFAM" id="SSF51621">
    <property type="entry name" value="Phosphoenolpyruvate/pyruvate domain"/>
    <property type="match status" value="1"/>
</dbReference>
<comment type="similarity">
    <text evidence="2 6">Belongs to the PanB family.</text>
</comment>
<reference evidence="7 8" key="1">
    <citation type="submission" date="2021-02" db="EMBL/GenBank/DDBJ databases">
        <title>Variation within the Batrachochytrium salamandrivorans European outbreak.</title>
        <authorList>
            <person name="Kelly M."/>
            <person name="Pasmans F."/>
            <person name="Shea T.P."/>
            <person name="Munoz J.F."/>
            <person name="Carranza S."/>
            <person name="Cuomo C.A."/>
            <person name="Martel A."/>
        </authorList>
    </citation>
    <scope>NUCLEOTIDE SEQUENCE [LARGE SCALE GENOMIC DNA]</scope>
    <source>
        <strain evidence="7 8">AMFP18/2</strain>
    </source>
</reference>
<dbReference type="NCBIfam" id="NF001452">
    <property type="entry name" value="PRK00311.1"/>
    <property type="match status" value="1"/>
</dbReference>
<dbReference type="PANTHER" id="PTHR20881">
    <property type="entry name" value="3-METHYL-2-OXOBUTANOATE HYDROXYMETHYLTRANSFERASE"/>
    <property type="match status" value="1"/>
</dbReference>
<dbReference type="Gene3D" id="3.20.20.60">
    <property type="entry name" value="Phosphoenolpyruvate-binding domains"/>
    <property type="match status" value="1"/>
</dbReference>
<gene>
    <name evidence="7" type="ORF">BASA50_009406</name>
</gene>
<keyword evidence="4 6" id="KW-0808">Transferase</keyword>
<dbReference type="InterPro" id="IPR040442">
    <property type="entry name" value="Pyrv_kinase-like_dom_sf"/>
</dbReference>
<dbReference type="EMBL" id="JAFCIX010000433">
    <property type="protein sequence ID" value="KAH6590431.1"/>
    <property type="molecule type" value="Genomic_DNA"/>
</dbReference>
<comment type="function">
    <text evidence="6">Catalyzes the reversible reaction in which hydroxymethyl group from 5,10-methylenetetrahydrofolate is transferred onto alpha-ketoisovalerate to form ketopantoate.</text>
</comment>
<keyword evidence="8" id="KW-1185">Reference proteome</keyword>
<dbReference type="PANTHER" id="PTHR20881:SF0">
    <property type="entry name" value="3-METHYL-2-OXOBUTANOATE HYDROXYMETHYLTRANSFERASE"/>
    <property type="match status" value="1"/>
</dbReference>
<organism evidence="7 8">
    <name type="scientific">Batrachochytrium salamandrivorans</name>
    <dbReference type="NCBI Taxonomy" id="1357716"/>
    <lineage>
        <taxon>Eukaryota</taxon>
        <taxon>Fungi</taxon>
        <taxon>Fungi incertae sedis</taxon>
        <taxon>Chytridiomycota</taxon>
        <taxon>Chytridiomycota incertae sedis</taxon>
        <taxon>Chytridiomycetes</taxon>
        <taxon>Rhizophydiales</taxon>
        <taxon>Rhizophydiales incertae sedis</taxon>
        <taxon>Batrachochytrium</taxon>
    </lineage>
</organism>
<dbReference type="HAMAP" id="MF_00156">
    <property type="entry name" value="PanB"/>
    <property type="match status" value="1"/>
</dbReference>
<evidence type="ECO:0000256" key="3">
    <source>
        <dbReference type="ARBA" id="ARBA00012618"/>
    </source>
</evidence>
<evidence type="ECO:0000313" key="8">
    <source>
        <dbReference type="Proteomes" id="UP001648503"/>
    </source>
</evidence>
<dbReference type="NCBIfam" id="TIGR00222">
    <property type="entry name" value="panB"/>
    <property type="match status" value="1"/>
</dbReference>